<accession>A0AAD6W0L7</accession>
<dbReference type="AlphaFoldDB" id="A0AAD6W0L7"/>
<dbReference type="Proteomes" id="UP001164929">
    <property type="component" value="Chromosome 6"/>
</dbReference>
<dbReference type="EMBL" id="JAQIZT010000006">
    <property type="protein sequence ID" value="KAJ6994637.1"/>
    <property type="molecule type" value="Genomic_DNA"/>
</dbReference>
<organism evidence="1 2">
    <name type="scientific">Populus alba x Populus x berolinensis</name>
    <dbReference type="NCBI Taxonomy" id="444605"/>
    <lineage>
        <taxon>Eukaryota</taxon>
        <taxon>Viridiplantae</taxon>
        <taxon>Streptophyta</taxon>
        <taxon>Embryophyta</taxon>
        <taxon>Tracheophyta</taxon>
        <taxon>Spermatophyta</taxon>
        <taxon>Magnoliopsida</taxon>
        <taxon>eudicotyledons</taxon>
        <taxon>Gunneridae</taxon>
        <taxon>Pentapetalae</taxon>
        <taxon>rosids</taxon>
        <taxon>fabids</taxon>
        <taxon>Malpighiales</taxon>
        <taxon>Salicaceae</taxon>
        <taxon>Saliceae</taxon>
        <taxon>Populus</taxon>
    </lineage>
</organism>
<keyword evidence="2" id="KW-1185">Reference proteome</keyword>
<name>A0AAD6W0L7_9ROSI</name>
<comment type="caution">
    <text evidence="1">The sequence shown here is derived from an EMBL/GenBank/DDBJ whole genome shotgun (WGS) entry which is preliminary data.</text>
</comment>
<evidence type="ECO:0000313" key="2">
    <source>
        <dbReference type="Proteomes" id="UP001164929"/>
    </source>
</evidence>
<proteinExistence type="predicted"/>
<gene>
    <name evidence="1" type="ORF">NC653_017446</name>
</gene>
<evidence type="ECO:0000313" key="1">
    <source>
        <dbReference type="EMBL" id="KAJ6994637.1"/>
    </source>
</evidence>
<protein>
    <submittedName>
        <fullName evidence="1">Uncharacterized protein</fullName>
    </submittedName>
</protein>
<sequence length="78" mass="8807">MSLKLISDNEAQKRKLDSRITGLASMQATKPGAKPLTTEPTQPKKTQHVRYILYCDVTGQTSADQLHHTPLHFFILFL</sequence>
<reference evidence="1" key="1">
    <citation type="journal article" date="2023" name="Mol. Ecol. Resour.">
        <title>Chromosome-level genome assembly of a triploid poplar Populus alba 'Berolinensis'.</title>
        <authorList>
            <person name="Chen S."/>
            <person name="Yu Y."/>
            <person name="Wang X."/>
            <person name="Wang S."/>
            <person name="Zhang T."/>
            <person name="Zhou Y."/>
            <person name="He R."/>
            <person name="Meng N."/>
            <person name="Wang Y."/>
            <person name="Liu W."/>
            <person name="Liu Z."/>
            <person name="Liu J."/>
            <person name="Guo Q."/>
            <person name="Huang H."/>
            <person name="Sederoff R.R."/>
            <person name="Wang G."/>
            <person name="Qu G."/>
            <person name="Chen S."/>
        </authorList>
    </citation>
    <scope>NUCLEOTIDE SEQUENCE</scope>
    <source>
        <strain evidence="1">SC-2020</strain>
    </source>
</reference>